<proteinExistence type="inferred from homology"/>
<evidence type="ECO:0000313" key="6">
    <source>
        <dbReference type="Proteomes" id="UP000544090"/>
    </source>
</evidence>
<dbReference type="Gene3D" id="3.40.50.720">
    <property type="entry name" value="NAD(P)-binding Rossmann-like Domain"/>
    <property type="match status" value="1"/>
</dbReference>
<dbReference type="EMBL" id="JAAZSQ010000027">
    <property type="protein sequence ID" value="NKX56567.1"/>
    <property type="molecule type" value="Genomic_DNA"/>
</dbReference>
<comment type="similarity">
    <text evidence="1 4">Belongs to the short-chain dehydrogenases/reductases (SDR) family.</text>
</comment>
<dbReference type="PRINTS" id="PR00081">
    <property type="entry name" value="GDHRDH"/>
</dbReference>
<dbReference type="AlphaFoldDB" id="A0A7X6QMA2"/>
<dbReference type="InterPro" id="IPR020904">
    <property type="entry name" value="Sc_DH/Rdtase_CS"/>
</dbReference>
<keyword evidence="3" id="KW-0520">NAD</keyword>
<keyword evidence="6" id="KW-1185">Reference proteome</keyword>
<dbReference type="InterPro" id="IPR036291">
    <property type="entry name" value="NAD(P)-bd_dom_sf"/>
</dbReference>
<gene>
    <name evidence="5" type="ORF">HGG74_18965</name>
</gene>
<dbReference type="FunFam" id="3.40.50.720:FF:000084">
    <property type="entry name" value="Short-chain dehydrogenase reductase"/>
    <property type="match status" value="1"/>
</dbReference>
<evidence type="ECO:0000256" key="4">
    <source>
        <dbReference type="RuleBase" id="RU000363"/>
    </source>
</evidence>
<keyword evidence="2" id="KW-0560">Oxidoreductase</keyword>
<reference evidence="5 6" key="1">
    <citation type="submission" date="2020-04" db="EMBL/GenBank/DDBJ databases">
        <title>Arthrobacter sp. nov.</title>
        <authorList>
            <person name="Liu S."/>
        </authorList>
    </citation>
    <scope>NUCLEOTIDE SEQUENCE [LARGE SCALE GENOMIC DNA]</scope>
    <source>
        <strain evidence="5 6">E918</strain>
    </source>
</reference>
<dbReference type="CDD" id="cd05233">
    <property type="entry name" value="SDR_c"/>
    <property type="match status" value="1"/>
</dbReference>
<dbReference type="Pfam" id="PF00106">
    <property type="entry name" value="adh_short"/>
    <property type="match status" value="1"/>
</dbReference>
<dbReference type="PRINTS" id="PR00080">
    <property type="entry name" value="SDRFAMILY"/>
</dbReference>
<evidence type="ECO:0000256" key="1">
    <source>
        <dbReference type="ARBA" id="ARBA00006484"/>
    </source>
</evidence>
<comment type="caution">
    <text evidence="5">The sequence shown here is derived from an EMBL/GenBank/DDBJ whole genome shotgun (WGS) entry which is preliminary data.</text>
</comment>
<dbReference type="PROSITE" id="PS00061">
    <property type="entry name" value="ADH_SHORT"/>
    <property type="match status" value="1"/>
</dbReference>
<accession>A0A7X6QMA2</accession>
<dbReference type="NCBIfam" id="TIGR03971">
    <property type="entry name" value="SDR_subfam_1"/>
    <property type="match status" value="1"/>
</dbReference>
<dbReference type="GO" id="GO:0016491">
    <property type="term" value="F:oxidoreductase activity"/>
    <property type="evidence" value="ECO:0007669"/>
    <property type="project" value="UniProtKB-KW"/>
</dbReference>
<dbReference type="PANTHER" id="PTHR24321">
    <property type="entry name" value="DEHYDROGENASES, SHORT CHAIN"/>
    <property type="match status" value="1"/>
</dbReference>
<dbReference type="Proteomes" id="UP000544090">
    <property type="component" value="Unassembled WGS sequence"/>
</dbReference>
<dbReference type="SUPFAM" id="SSF51735">
    <property type="entry name" value="NAD(P)-binding Rossmann-fold domains"/>
    <property type="match status" value="1"/>
</dbReference>
<dbReference type="InterPro" id="IPR002347">
    <property type="entry name" value="SDR_fam"/>
</dbReference>
<dbReference type="NCBIfam" id="NF009467">
    <property type="entry name" value="PRK12826.1-3"/>
    <property type="match status" value="1"/>
</dbReference>
<protein>
    <submittedName>
        <fullName evidence="5">Mycofactocin-coupled SDR family oxidoreductase</fullName>
    </submittedName>
</protein>
<evidence type="ECO:0000256" key="2">
    <source>
        <dbReference type="ARBA" id="ARBA00023002"/>
    </source>
</evidence>
<organism evidence="5 6">
    <name type="scientific">Arthrobacter mobilis</name>
    <dbReference type="NCBI Taxonomy" id="2724944"/>
    <lineage>
        <taxon>Bacteria</taxon>
        <taxon>Bacillati</taxon>
        <taxon>Actinomycetota</taxon>
        <taxon>Actinomycetes</taxon>
        <taxon>Micrococcales</taxon>
        <taxon>Micrococcaceae</taxon>
        <taxon>Arthrobacter</taxon>
    </lineage>
</organism>
<evidence type="ECO:0000256" key="3">
    <source>
        <dbReference type="ARBA" id="ARBA00023027"/>
    </source>
</evidence>
<evidence type="ECO:0000313" key="5">
    <source>
        <dbReference type="EMBL" id="NKX56567.1"/>
    </source>
</evidence>
<dbReference type="InterPro" id="IPR023985">
    <property type="entry name" value="SDR_subfam_1"/>
</dbReference>
<dbReference type="PANTHER" id="PTHR24321:SF8">
    <property type="entry name" value="ESTRADIOL 17-BETA-DEHYDROGENASE 8-RELATED"/>
    <property type="match status" value="1"/>
</dbReference>
<sequence>MWTLVVVRQRPARAPEPTHSKEREDVAGRLEGKVAFITGGAKGQGRSHAVRLAQEGADIITVDLLEDIDSVPYKLGTKEELEETVRQVESLGRRIVATRADVRDYEGLAEALNDGVAQLGRLDIVSANAGIVSGFAPAETLDEVTWQDMLDVNLTGPWHTAKAAIPHLRASGGGSITITSSVVGLKAAQNVAHYVAAKAGVVGLMRNLALELAKDKIRVNTIHPTTVATDMTFNDPTYRVFRPDLENPTKEDFIEATHGLNPFPINLIEAIDLSNALLFLSSDEARYITGVALPVDAGNSIG</sequence>
<name>A0A7X6QMA2_9MICC</name>